<feature type="domain" description="HAT C-terminal dimerisation" evidence="1">
    <location>
        <begin position="270"/>
        <end position="327"/>
    </location>
</feature>
<dbReference type="InterPro" id="IPR008906">
    <property type="entry name" value="HATC_C_dom"/>
</dbReference>
<dbReference type="GO" id="GO:0046983">
    <property type="term" value="F:protein dimerization activity"/>
    <property type="evidence" value="ECO:0007669"/>
    <property type="project" value="InterPro"/>
</dbReference>
<name>A0A8K0D584_IGNLU</name>
<evidence type="ECO:0000313" key="3">
    <source>
        <dbReference type="EMBL" id="KAF2897242.1"/>
    </source>
</evidence>
<evidence type="ECO:0000259" key="2">
    <source>
        <dbReference type="Pfam" id="PF14291"/>
    </source>
</evidence>
<organism evidence="3 4">
    <name type="scientific">Ignelater luminosus</name>
    <name type="common">Cucubano</name>
    <name type="synonym">Pyrophorus luminosus</name>
    <dbReference type="NCBI Taxonomy" id="2038154"/>
    <lineage>
        <taxon>Eukaryota</taxon>
        <taxon>Metazoa</taxon>
        <taxon>Ecdysozoa</taxon>
        <taxon>Arthropoda</taxon>
        <taxon>Hexapoda</taxon>
        <taxon>Insecta</taxon>
        <taxon>Pterygota</taxon>
        <taxon>Neoptera</taxon>
        <taxon>Endopterygota</taxon>
        <taxon>Coleoptera</taxon>
        <taxon>Polyphaga</taxon>
        <taxon>Elateriformia</taxon>
        <taxon>Elateroidea</taxon>
        <taxon>Elateridae</taxon>
        <taxon>Agrypninae</taxon>
        <taxon>Pyrophorini</taxon>
        <taxon>Ignelater</taxon>
    </lineage>
</organism>
<keyword evidence="4" id="KW-1185">Reference proteome</keyword>
<dbReference type="OrthoDB" id="6601747at2759"/>
<dbReference type="SUPFAM" id="SSF53098">
    <property type="entry name" value="Ribonuclease H-like"/>
    <property type="match status" value="1"/>
</dbReference>
<comment type="caution">
    <text evidence="3">The sequence shown here is derived from an EMBL/GenBank/DDBJ whole genome shotgun (WGS) entry which is preliminary data.</text>
</comment>
<dbReference type="InterPro" id="IPR025398">
    <property type="entry name" value="DUF4371"/>
</dbReference>
<gene>
    <name evidence="3" type="ORF">ILUMI_08935</name>
</gene>
<dbReference type="AlphaFoldDB" id="A0A8K0D584"/>
<evidence type="ECO:0000259" key="1">
    <source>
        <dbReference type="Pfam" id="PF05699"/>
    </source>
</evidence>
<feature type="domain" description="DUF4371" evidence="2">
    <location>
        <begin position="12"/>
        <end position="93"/>
    </location>
</feature>
<dbReference type="PANTHER" id="PTHR45749">
    <property type="match status" value="1"/>
</dbReference>
<dbReference type="EMBL" id="VTPC01004375">
    <property type="protein sequence ID" value="KAF2897242.1"/>
    <property type="molecule type" value="Genomic_DNA"/>
</dbReference>
<dbReference type="Pfam" id="PF14291">
    <property type="entry name" value="DUF4371"/>
    <property type="match status" value="1"/>
</dbReference>
<accession>A0A8K0D584</accession>
<dbReference type="Proteomes" id="UP000801492">
    <property type="component" value="Unassembled WGS sequence"/>
</dbReference>
<reference evidence="3" key="1">
    <citation type="submission" date="2019-08" db="EMBL/GenBank/DDBJ databases">
        <title>The genome of the North American firefly Photinus pyralis.</title>
        <authorList>
            <consortium name="Photinus pyralis genome working group"/>
            <person name="Fallon T.R."/>
            <person name="Sander Lower S.E."/>
            <person name="Weng J.-K."/>
        </authorList>
    </citation>
    <scope>NUCLEOTIDE SEQUENCE</scope>
    <source>
        <strain evidence="3">TRF0915ILg1</strain>
        <tissue evidence="3">Whole body</tissue>
    </source>
</reference>
<protein>
    <recommendedName>
        <fullName evidence="5">HAT C-terminal dimerisation domain-containing protein</fullName>
    </recommendedName>
</protein>
<dbReference type="InterPro" id="IPR012337">
    <property type="entry name" value="RNaseH-like_sf"/>
</dbReference>
<evidence type="ECO:0008006" key="5">
    <source>
        <dbReference type="Google" id="ProtNLM"/>
    </source>
</evidence>
<dbReference type="Pfam" id="PF05699">
    <property type="entry name" value="Dimer_Tnp_hAT"/>
    <property type="match status" value="1"/>
</dbReference>
<proteinExistence type="predicted"/>
<dbReference type="PANTHER" id="PTHR45749:SF21">
    <property type="entry name" value="DUF4371 DOMAIN-CONTAINING PROTEIN"/>
    <property type="match status" value="1"/>
</dbReference>
<evidence type="ECO:0000313" key="4">
    <source>
        <dbReference type="Proteomes" id="UP000801492"/>
    </source>
</evidence>
<sequence>MKNVLGKVKEAKYYAVLGDETTDASGTEHLSVCIRYLEIQKSTIHEKFICLLSATNLTDAALSDQIVQELNRVGLQVENLTGQGYGGGANMSGIQSRVKQPQPLETYMHCAAHKLNQAIVKALACLAVALDLNLCYEMVDSVIRTLERYRETEYEEIFQEACRIVEPLDIPVQAPRTAKCSTYRSNIEAPDAKEFYRLNVFLPFIDFVLGQLRSRFSKAEHSSIFDLFTLIPSAIVKTQNLTSRNNSLEEALERQGTSPQTAAGAHQETNRFFPNIKILLQILATLPVSTCSVERSFSSLKLIKSYLRTTMTKDRLNGLAAMYIHRDISGSLQPVDVIEEFAKSYPRRLPMR</sequence>